<dbReference type="Pfam" id="PF00440">
    <property type="entry name" value="TetR_N"/>
    <property type="match status" value="1"/>
</dbReference>
<dbReference type="Proteomes" id="UP000220629">
    <property type="component" value="Unassembled WGS sequence"/>
</dbReference>
<dbReference type="InterPro" id="IPR036271">
    <property type="entry name" value="Tet_transcr_reg_TetR-rel_C_sf"/>
</dbReference>
<dbReference type="PROSITE" id="PS50977">
    <property type="entry name" value="HTH_TETR_2"/>
    <property type="match status" value="1"/>
</dbReference>
<sequence length="258" mass="26889">MNPIRPSAPGTPPDSRAAAPASSSPAPGPASAAASDDAVFAPASASSPAASASAAAACAADPRAAAGDDARGNRRKKAPAHVRAQLLQAAAEIATELGVQAVTLDAVAERAGVSKGGLQYHFRSKQALFDALFGQTLERFEQTMQAHLAGDPHPQGANARAYLHAAMNETSPAASTNLLRVLVSSMMTDPEARERWAQPMREIARPDPLPLEQAARLMICRLAADGLWISELLGYQNLPSGLRDEIVRQLETMTLSGA</sequence>
<comment type="caution">
    <text evidence="3">The sequence shown here is derived from an EMBL/GenBank/DDBJ whole genome shotgun (WGS) entry which is preliminary data.</text>
</comment>
<evidence type="ECO:0000313" key="4">
    <source>
        <dbReference type="Proteomes" id="UP000220629"/>
    </source>
</evidence>
<dbReference type="PANTHER" id="PTHR30055:SF148">
    <property type="entry name" value="TETR-FAMILY TRANSCRIPTIONAL REGULATOR"/>
    <property type="match status" value="1"/>
</dbReference>
<proteinExistence type="predicted"/>
<evidence type="ECO:0000313" key="3">
    <source>
        <dbReference type="EMBL" id="PEH41436.1"/>
    </source>
</evidence>
<dbReference type="InterPro" id="IPR041479">
    <property type="entry name" value="TetR_CgmR_C"/>
</dbReference>
<evidence type="ECO:0000256" key="1">
    <source>
        <dbReference type="ARBA" id="ARBA00023125"/>
    </source>
</evidence>
<dbReference type="GO" id="GO:0003700">
    <property type="term" value="F:DNA-binding transcription factor activity"/>
    <property type="evidence" value="ECO:0007669"/>
    <property type="project" value="TreeGrafter"/>
</dbReference>
<dbReference type="SUPFAM" id="SSF46689">
    <property type="entry name" value="Homeodomain-like"/>
    <property type="match status" value="1"/>
</dbReference>
<feature type="compositionally biased region" description="Low complexity" evidence="2">
    <location>
        <begin position="13"/>
        <end position="35"/>
    </location>
</feature>
<feature type="region of interest" description="Disordered" evidence="2">
    <location>
        <begin position="1"/>
        <end position="35"/>
    </location>
</feature>
<dbReference type="RefSeq" id="WP_013689133.1">
    <property type="nucleotide sequence ID" value="NZ_CADEPO010000029.1"/>
</dbReference>
<evidence type="ECO:0000256" key="2">
    <source>
        <dbReference type="SAM" id="MobiDB-lite"/>
    </source>
</evidence>
<keyword evidence="1" id="KW-0238">DNA-binding</keyword>
<dbReference type="PRINTS" id="PR00455">
    <property type="entry name" value="HTHTETR"/>
</dbReference>
<dbReference type="Pfam" id="PF17937">
    <property type="entry name" value="TetR_C_28"/>
    <property type="match status" value="1"/>
</dbReference>
<dbReference type="InterPro" id="IPR001647">
    <property type="entry name" value="HTH_TetR"/>
</dbReference>
<accession>A0A2A7SD01</accession>
<dbReference type="PANTHER" id="PTHR30055">
    <property type="entry name" value="HTH-TYPE TRANSCRIPTIONAL REGULATOR RUTR"/>
    <property type="match status" value="1"/>
</dbReference>
<dbReference type="Gene3D" id="1.10.357.10">
    <property type="entry name" value="Tetracycline Repressor, domain 2"/>
    <property type="match status" value="1"/>
</dbReference>
<dbReference type="OMA" id="LWIYEAM"/>
<dbReference type="EMBL" id="PDDY01000001">
    <property type="protein sequence ID" value="PEH41436.1"/>
    <property type="molecule type" value="Genomic_DNA"/>
</dbReference>
<reference evidence="4" key="1">
    <citation type="submission" date="2017-09" db="EMBL/GenBank/DDBJ databases">
        <title>FDA dAtabase for Regulatory Grade micrObial Sequences (FDA-ARGOS): Supporting development and validation of Infectious Disease Dx tests.</title>
        <authorList>
            <person name="Minogue T."/>
            <person name="Wolcott M."/>
            <person name="Wasieloski L."/>
            <person name="Aguilar W."/>
            <person name="Moore D."/>
            <person name="Tallon L."/>
            <person name="Sadzewicz L."/>
            <person name="Ott S."/>
            <person name="Zhao X."/>
            <person name="Nagaraj S."/>
            <person name="Vavikolanu K."/>
            <person name="Aluvathingal J."/>
            <person name="Nadendla S."/>
            <person name="Sichtig H."/>
        </authorList>
    </citation>
    <scope>NUCLEOTIDE SEQUENCE [LARGE SCALE GENOMIC DNA]</scope>
    <source>
        <strain evidence="4">FDAARGOS_390</strain>
    </source>
</reference>
<protein>
    <submittedName>
        <fullName evidence="3">TetR/AcrR family transcriptional regulator</fullName>
    </submittedName>
</protein>
<dbReference type="InterPro" id="IPR050109">
    <property type="entry name" value="HTH-type_TetR-like_transc_reg"/>
</dbReference>
<dbReference type="InterPro" id="IPR009057">
    <property type="entry name" value="Homeodomain-like_sf"/>
</dbReference>
<dbReference type="GO" id="GO:0000976">
    <property type="term" value="F:transcription cis-regulatory region binding"/>
    <property type="evidence" value="ECO:0007669"/>
    <property type="project" value="TreeGrafter"/>
</dbReference>
<dbReference type="SUPFAM" id="SSF48498">
    <property type="entry name" value="Tetracyclin repressor-like, C-terminal domain"/>
    <property type="match status" value="1"/>
</dbReference>
<gene>
    <name evidence="3" type="ORF">CRM94_04245</name>
</gene>
<name>A0A2A7SD01_BURGA</name>
<dbReference type="AlphaFoldDB" id="A0A2A7SD01"/>
<organism evidence="3 4">
    <name type="scientific">Burkholderia gladioli</name>
    <name type="common">Pseudomonas marginata</name>
    <name type="synonym">Phytomonas marginata</name>
    <dbReference type="NCBI Taxonomy" id="28095"/>
    <lineage>
        <taxon>Bacteria</taxon>
        <taxon>Pseudomonadati</taxon>
        <taxon>Pseudomonadota</taxon>
        <taxon>Betaproteobacteria</taxon>
        <taxon>Burkholderiales</taxon>
        <taxon>Burkholderiaceae</taxon>
        <taxon>Burkholderia</taxon>
    </lineage>
</organism>